<comment type="caution">
    <text evidence="1">The sequence shown here is derived from an EMBL/GenBank/DDBJ whole genome shotgun (WGS) entry which is preliminary data.</text>
</comment>
<reference evidence="1 2" key="1">
    <citation type="journal article" date="2024" name="G3 (Bethesda)">
        <title>Genome assembly of Hibiscus sabdariffa L. provides insights into metabolisms of medicinal natural products.</title>
        <authorList>
            <person name="Kim T."/>
        </authorList>
    </citation>
    <scope>NUCLEOTIDE SEQUENCE [LARGE SCALE GENOMIC DNA]</scope>
    <source>
        <strain evidence="1">TK-2024</strain>
        <tissue evidence="1">Old leaves</tissue>
    </source>
</reference>
<evidence type="ECO:0000313" key="1">
    <source>
        <dbReference type="EMBL" id="KAK8978855.1"/>
    </source>
</evidence>
<organism evidence="1 2">
    <name type="scientific">Hibiscus sabdariffa</name>
    <name type="common">roselle</name>
    <dbReference type="NCBI Taxonomy" id="183260"/>
    <lineage>
        <taxon>Eukaryota</taxon>
        <taxon>Viridiplantae</taxon>
        <taxon>Streptophyta</taxon>
        <taxon>Embryophyta</taxon>
        <taxon>Tracheophyta</taxon>
        <taxon>Spermatophyta</taxon>
        <taxon>Magnoliopsida</taxon>
        <taxon>eudicotyledons</taxon>
        <taxon>Gunneridae</taxon>
        <taxon>Pentapetalae</taxon>
        <taxon>rosids</taxon>
        <taxon>malvids</taxon>
        <taxon>Malvales</taxon>
        <taxon>Malvaceae</taxon>
        <taxon>Malvoideae</taxon>
        <taxon>Hibiscus</taxon>
    </lineage>
</organism>
<sequence>MDACTRRCLHEILNVKIFICRWIVMASIVTTSAPSMQNDLEISIVSIFGVKSHFGATPCMHATSSDNLQMGRQR</sequence>
<dbReference type="Proteomes" id="UP001396334">
    <property type="component" value="Unassembled WGS sequence"/>
</dbReference>
<proteinExistence type="predicted"/>
<evidence type="ECO:0000313" key="2">
    <source>
        <dbReference type="Proteomes" id="UP001396334"/>
    </source>
</evidence>
<gene>
    <name evidence="1" type="ORF">V6N11_034763</name>
</gene>
<dbReference type="EMBL" id="JBBPBN010000107">
    <property type="protein sequence ID" value="KAK8978855.1"/>
    <property type="molecule type" value="Genomic_DNA"/>
</dbReference>
<accession>A0ABR2NS97</accession>
<name>A0ABR2NS97_9ROSI</name>
<keyword evidence="2" id="KW-1185">Reference proteome</keyword>
<protein>
    <submittedName>
        <fullName evidence="1">Uncharacterized protein</fullName>
    </submittedName>
</protein>